<accession>A0A9N7YGM7</accession>
<organism evidence="1 2">
    <name type="scientific">Pleuronectes platessa</name>
    <name type="common">European plaice</name>
    <dbReference type="NCBI Taxonomy" id="8262"/>
    <lineage>
        <taxon>Eukaryota</taxon>
        <taxon>Metazoa</taxon>
        <taxon>Chordata</taxon>
        <taxon>Craniata</taxon>
        <taxon>Vertebrata</taxon>
        <taxon>Euteleostomi</taxon>
        <taxon>Actinopterygii</taxon>
        <taxon>Neopterygii</taxon>
        <taxon>Teleostei</taxon>
        <taxon>Neoteleostei</taxon>
        <taxon>Acanthomorphata</taxon>
        <taxon>Carangaria</taxon>
        <taxon>Pleuronectiformes</taxon>
        <taxon>Pleuronectoidei</taxon>
        <taxon>Pleuronectidae</taxon>
        <taxon>Pleuronectes</taxon>
    </lineage>
</organism>
<evidence type="ECO:0000313" key="1">
    <source>
        <dbReference type="EMBL" id="CAB1424968.1"/>
    </source>
</evidence>
<dbReference type="AlphaFoldDB" id="A0A9N7YGM7"/>
<dbReference type="EMBL" id="CADEAL010000769">
    <property type="protein sequence ID" value="CAB1424968.1"/>
    <property type="molecule type" value="Genomic_DNA"/>
</dbReference>
<evidence type="ECO:0000313" key="2">
    <source>
        <dbReference type="Proteomes" id="UP001153269"/>
    </source>
</evidence>
<comment type="caution">
    <text evidence="1">The sequence shown here is derived from an EMBL/GenBank/DDBJ whole genome shotgun (WGS) entry which is preliminary data.</text>
</comment>
<proteinExistence type="predicted"/>
<gene>
    <name evidence="1" type="ORF">PLEPLA_LOCUS12897</name>
</gene>
<protein>
    <submittedName>
        <fullName evidence="1">Uncharacterized protein</fullName>
    </submittedName>
</protein>
<keyword evidence="2" id="KW-1185">Reference proteome</keyword>
<dbReference type="Proteomes" id="UP001153269">
    <property type="component" value="Unassembled WGS sequence"/>
</dbReference>
<sequence length="143" mass="15493">MSHDTRYVPNIDRTEEDKQGLAHHFSLYEAVCLLGCNHKHVPLSKAPYSPNICSPGAVHVKLSCSNAIGSRGPIAVAVPEVAALQRGKGGPQLKMSLVSRSSSSPLLSRCHLFATFSSQPCHSAVDFVCQIILLLLCFTEQEH</sequence>
<reference evidence="1" key="1">
    <citation type="submission" date="2020-03" db="EMBL/GenBank/DDBJ databases">
        <authorList>
            <person name="Weist P."/>
        </authorList>
    </citation>
    <scope>NUCLEOTIDE SEQUENCE</scope>
</reference>
<name>A0A9N7YGM7_PLEPL</name>